<sequence>MAGKFVCLADFEKFACESLDKNALNYYNSGANNEQTLRDNVDAFRRYRLRPRFLRDVSRRDTTTTVLGELLDFPVAMAPTAMQRMAHPDGEVATARAAASMSTGMILSSWATSTIEEVAEASAGGLRWFQLYVYKDRQVTRNLVERAEKAGYKAIFLTVDTPILGKRLEDTRNKFKLPAHLRLANFSEGDVRSSGVQSDSDSGLAAYVASLIDPSLSWEHVDWLRSVTKLPIILKGVLTAEVAREAVEHGIDGILVSNHGARQLDGVPATIDALREVVSAVNGQVEVYLDGGVRTGTDVLKALALGARCVFVGRPVLWGLAYKGQEGVQEMLQMLKEEFSLAMALSGCGRVSDITPALVVHESYYQSSLRHGPTKQQSKL</sequence>
<evidence type="ECO:0000256" key="1">
    <source>
        <dbReference type="ARBA" id="ARBA00001917"/>
    </source>
</evidence>
<feature type="binding site" evidence="10">
    <location>
        <position position="132"/>
    </location>
    <ligand>
        <name>glyoxylate</name>
        <dbReference type="ChEBI" id="CHEBI:36655"/>
    </ligand>
</feature>
<feature type="active site" description="Proton acceptor" evidence="9">
    <location>
        <position position="259"/>
    </location>
</feature>
<feature type="binding site" evidence="10">
    <location>
        <position position="26"/>
    </location>
    <ligand>
        <name>glyoxylate</name>
        <dbReference type="ChEBI" id="CHEBI:36655"/>
    </ligand>
</feature>
<feature type="binding site" evidence="10">
    <location>
        <position position="235"/>
    </location>
    <ligand>
        <name>FMN</name>
        <dbReference type="ChEBI" id="CHEBI:58210"/>
    </ligand>
</feature>
<evidence type="ECO:0000313" key="13">
    <source>
        <dbReference type="RefSeq" id="XP_019641041.1"/>
    </source>
</evidence>
<dbReference type="Pfam" id="PF01070">
    <property type="entry name" value="FMN_dh"/>
    <property type="match status" value="1"/>
</dbReference>
<evidence type="ECO:0000256" key="5">
    <source>
        <dbReference type="ARBA" id="ARBA00023002"/>
    </source>
</evidence>
<dbReference type="CDD" id="cd02809">
    <property type="entry name" value="alpha_hydroxyacid_oxid_FMN"/>
    <property type="match status" value="1"/>
</dbReference>
<feature type="binding site" evidence="10">
    <location>
        <position position="259"/>
    </location>
    <ligand>
        <name>glyoxylate</name>
        <dbReference type="ChEBI" id="CHEBI:36655"/>
    </ligand>
</feature>
<keyword evidence="12" id="KW-1185">Reference proteome</keyword>
<evidence type="ECO:0000256" key="6">
    <source>
        <dbReference type="ARBA" id="ARBA00024042"/>
    </source>
</evidence>
<keyword evidence="4 10" id="KW-0288">FMN</keyword>
<dbReference type="PROSITE" id="PS00557">
    <property type="entry name" value="FMN_HYDROXY_ACID_DH_1"/>
    <property type="match status" value="1"/>
</dbReference>
<comment type="cofactor">
    <cofactor evidence="1">
        <name>FMN</name>
        <dbReference type="ChEBI" id="CHEBI:58210"/>
    </cofactor>
</comment>
<evidence type="ECO:0000259" key="11">
    <source>
        <dbReference type="PROSITE" id="PS51349"/>
    </source>
</evidence>
<dbReference type="GO" id="GO:0005777">
    <property type="term" value="C:peroxisome"/>
    <property type="evidence" value="ECO:0007669"/>
    <property type="project" value="UniProtKB-ARBA"/>
</dbReference>
<evidence type="ECO:0000256" key="2">
    <source>
        <dbReference type="ARBA" id="ARBA00013087"/>
    </source>
</evidence>
<organism evidence="12 13">
    <name type="scientific">Branchiostoma belcheri</name>
    <name type="common">Amphioxus</name>
    <dbReference type="NCBI Taxonomy" id="7741"/>
    <lineage>
        <taxon>Eukaryota</taxon>
        <taxon>Metazoa</taxon>
        <taxon>Chordata</taxon>
        <taxon>Cephalochordata</taxon>
        <taxon>Leptocardii</taxon>
        <taxon>Amphioxiformes</taxon>
        <taxon>Branchiostomatidae</taxon>
        <taxon>Branchiostoma</taxon>
    </lineage>
</organism>
<keyword evidence="5" id="KW-0560">Oxidoreductase</keyword>
<protein>
    <recommendedName>
        <fullName evidence="2">(S)-2-hydroxy-acid oxidase</fullName>
        <ecNumber evidence="2">1.1.3.15</ecNumber>
    </recommendedName>
</protein>
<dbReference type="KEGG" id="bbel:109482659"/>
<evidence type="ECO:0000256" key="3">
    <source>
        <dbReference type="ARBA" id="ARBA00022630"/>
    </source>
</evidence>
<dbReference type="InterPro" id="IPR013785">
    <property type="entry name" value="Aldolase_TIM"/>
</dbReference>
<dbReference type="Gene3D" id="3.20.20.70">
    <property type="entry name" value="Aldolase class I"/>
    <property type="match status" value="1"/>
</dbReference>
<feature type="domain" description="FMN hydroxy acid dehydrogenase" evidence="11">
    <location>
        <begin position="1"/>
        <end position="364"/>
    </location>
</feature>
<dbReference type="PIRSF" id="PIRSF000138">
    <property type="entry name" value="Al-hdrx_acd_dh"/>
    <property type="match status" value="1"/>
</dbReference>
<feature type="binding site" evidence="10">
    <location>
        <begin position="313"/>
        <end position="314"/>
    </location>
    <ligand>
        <name>FMN</name>
        <dbReference type="ChEBI" id="CHEBI:58210"/>
    </ligand>
</feature>
<dbReference type="InterPro" id="IPR008259">
    <property type="entry name" value="FMN_hydac_DH_AS"/>
</dbReference>
<dbReference type="EC" id="1.1.3.15" evidence="2"/>
<dbReference type="GO" id="GO:0003973">
    <property type="term" value="F:(S)-2-hydroxy-acid oxidase activity"/>
    <property type="evidence" value="ECO:0007669"/>
    <property type="project" value="UniProtKB-EC"/>
</dbReference>
<dbReference type="InterPro" id="IPR000262">
    <property type="entry name" value="FMN-dep_DH"/>
</dbReference>
<comment type="catalytic activity">
    <reaction evidence="7">
        <text>a (2S)-2-hydroxycarboxylate + O2 = a 2-oxocarboxylate + H2O2</text>
        <dbReference type="Rhea" id="RHEA:16789"/>
        <dbReference type="ChEBI" id="CHEBI:15379"/>
        <dbReference type="ChEBI" id="CHEBI:16240"/>
        <dbReference type="ChEBI" id="CHEBI:35179"/>
        <dbReference type="ChEBI" id="CHEBI:58123"/>
        <dbReference type="EC" id="1.1.3.15"/>
    </reaction>
    <physiologicalReaction direction="left-to-right" evidence="7">
        <dbReference type="Rhea" id="RHEA:16790"/>
    </physiologicalReaction>
</comment>
<feature type="binding site" evidence="10">
    <location>
        <position position="108"/>
    </location>
    <ligand>
        <name>FMN</name>
        <dbReference type="ChEBI" id="CHEBI:58210"/>
    </ligand>
</feature>
<dbReference type="GO" id="GO:0010181">
    <property type="term" value="F:FMN binding"/>
    <property type="evidence" value="ECO:0007669"/>
    <property type="project" value="InterPro"/>
</dbReference>
<evidence type="ECO:0000313" key="12">
    <source>
        <dbReference type="Proteomes" id="UP000515135"/>
    </source>
</evidence>
<feature type="binding site" evidence="10">
    <location>
        <position position="167"/>
    </location>
    <ligand>
        <name>glyoxylate</name>
        <dbReference type="ChEBI" id="CHEBI:36655"/>
    </ligand>
</feature>
<evidence type="ECO:0000256" key="9">
    <source>
        <dbReference type="PIRSR" id="PIRSR000138-1"/>
    </source>
</evidence>
<dbReference type="AlphaFoldDB" id="A0A6P5AGT2"/>
<dbReference type="OrthoDB" id="25826at2759"/>
<evidence type="ECO:0000256" key="4">
    <source>
        <dbReference type="ARBA" id="ARBA00022643"/>
    </source>
</evidence>
<dbReference type="FunFam" id="3.20.20.70:FF:000056">
    <property type="entry name" value="hydroxyacid oxidase 2"/>
    <property type="match status" value="1"/>
</dbReference>
<accession>A0A6P5AGT2</accession>
<dbReference type="Proteomes" id="UP000515135">
    <property type="component" value="Unplaced"/>
</dbReference>
<feature type="binding site" evidence="10">
    <location>
        <begin position="79"/>
        <end position="81"/>
    </location>
    <ligand>
        <name>FMN</name>
        <dbReference type="ChEBI" id="CHEBI:58210"/>
    </ligand>
</feature>
<dbReference type="InterPro" id="IPR012133">
    <property type="entry name" value="Alpha-hydoxy_acid_DH_FMN"/>
</dbReference>
<feature type="binding site" evidence="10">
    <location>
        <begin position="290"/>
        <end position="294"/>
    </location>
    <ligand>
        <name>FMN</name>
        <dbReference type="ChEBI" id="CHEBI:58210"/>
    </ligand>
</feature>
<dbReference type="InterPro" id="IPR037396">
    <property type="entry name" value="FMN_HAD"/>
</dbReference>
<comment type="similarity">
    <text evidence="6">Belongs to the FMN-dependent alpha-hydroxy acid dehydrogenase family.</text>
</comment>
<comment type="catalytic activity">
    <reaction evidence="8">
        <text>2-hydroxyoctanoate + O2 = 2-oxooctanoate + H2O2</text>
        <dbReference type="Rhea" id="RHEA:67940"/>
        <dbReference type="ChEBI" id="CHEBI:15379"/>
        <dbReference type="ChEBI" id="CHEBI:16240"/>
        <dbReference type="ChEBI" id="CHEBI:133514"/>
        <dbReference type="ChEBI" id="CHEBI:176689"/>
    </reaction>
    <physiologicalReaction direction="left-to-right" evidence="8">
        <dbReference type="Rhea" id="RHEA:67941"/>
    </physiologicalReaction>
</comment>
<gene>
    <name evidence="13" type="primary">LOC109482659</name>
</gene>
<evidence type="ECO:0000256" key="10">
    <source>
        <dbReference type="PIRSR" id="PIRSR000138-2"/>
    </source>
</evidence>
<proteinExistence type="inferred from homology"/>
<dbReference type="PANTHER" id="PTHR10578:SF107">
    <property type="entry name" value="2-HYDROXYACID OXIDASE 1"/>
    <property type="match status" value="1"/>
</dbReference>
<dbReference type="SUPFAM" id="SSF51395">
    <property type="entry name" value="FMN-linked oxidoreductases"/>
    <property type="match status" value="1"/>
</dbReference>
<feature type="binding site" evidence="10">
    <location>
        <position position="262"/>
    </location>
    <ligand>
        <name>glyoxylate</name>
        <dbReference type="ChEBI" id="CHEBI:36655"/>
    </ligand>
</feature>
<evidence type="ECO:0000256" key="8">
    <source>
        <dbReference type="ARBA" id="ARBA00029327"/>
    </source>
</evidence>
<evidence type="ECO:0000256" key="7">
    <source>
        <dbReference type="ARBA" id="ARBA00029325"/>
    </source>
</evidence>
<dbReference type="PROSITE" id="PS51349">
    <property type="entry name" value="FMN_HYDROXY_ACID_DH_2"/>
    <property type="match status" value="1"/>
</dbReference>
<feature type="binding site" evidence="10">
    <location>
        <position position="130"/>
    </location>
    <ligand>
        <name>FMN</name>
        <dbReference type="ChEBI" id="CHEBI:58210"/>
    </ligand>
</feature>
<dbReference type="GeneID" id="109482659"/>
<reference evidence="13" key="1">
    <citation type="submission" date="2025-08" db="UniProtKB">
        <authorList>
            <consortium name="RefSeq"/>
        </authorList>
    </citation>
    <scope>IDENTIFICATION</scope>
    <source>
        <tissue evidence="13">Gonad</tissue>
    </source>
</reference>
<dbReference type="RefSeq" id="XP_019641041.1">
    <property type="nucleotide sequence ID" value="XM_019785482.1"/>
</dbReference>
<name>A0A6P5AGT2_BRABE</name>
<feature type="binding site" evidence="10">
    <location>
        <position position="158"/>
    </location>
    <ligand>
        <name>FMN</name>
        <dbReference type="ChEBI" id="CHEBI:58210"/>
    </ligand>
</feature>
<keyword evidence="3 10" id="KW-0285">Flavoprotein</keyword>
<dbReference type="PANTHER" id="PTHR10578">
    <property type="entry name" value="S -2-HYDROXY-ACID OXIDASE-RELATED"/>
    <property type="match status" value="1"/>
</dbReference>
<feature type="binding site" evidence="10">
    <location>
        <position position="257"/>
    </location>
    <ligand>
        <name>FMN</name>
        <dbReference type="ChEBI" id="CHEBI:58210"/>
    </ligand>
</feature>